<reference evidence="1" key="2">
    <citation type="submission" date="2020-11" db="EMBL/GenBank/DDBJ databases">
        <title>Whole genome sequencing of Colletotrichum sp.</title>
        <authorList>
            <person name="Li H."/>
        </authorList>
    </citation>
    <scope>NUCLEOTIDE SEQUENCE</scope>
    <source>
        <strain evidence="1">CkLH20</strain>
    </source>
</reference>
<evidence type="ECO:0000313" key="2">
    <source>
        <dbReference type="Proteomes" id="UP000781932"/>
    </source>
</evidence>
<dbReference type="RefSeq" id="XP_038740930.1">
    <property type="nucleotide sequence ID" value="XM_038893830.1"/>
</dbReference>
<gene>
    <name evidence="1" type="ORF">CkaCkLH20_11116</name>
</gene>
<accession>A0A9P6LDD6</accession>
<comment type="caution">
    <text evidence="1">The sequence shown here is derived from an EMBL/GenBank/DDBJ whole genome shotgun (WGS) entry which is preliminary data.</text>
</comment>
<name>A0A9P6LDD6_9PEZI</name>
<organism evidence="1 2">
    <name type="scientific">Colletotrichum karsti</name>
    <dbReference type="NCBI Taxonomy" id="1095194"/>
    <lineage>
        <taxon>Eukaryota</taxon>
        <taxon>Fungi</taxon>
        <taxon>Dikarya</taxon>
        <taxon>Ascomycota</taxon>
        <taxon>Pezizomycotina</taxon>
        <taxon>Sordariomycetes</taxon>
        <taxon>Hypocreomycetidae</taxon>
        <taxon>Glomerellales</taxon>
        <taxon>Glomerellaceae</taxon>
        <taxon>Colletotrichum</taxon>
        <taxon>Colletotrichum boninense species complex</taxon>
    </lineage>
</organism>
<sequence>MAEALGLASGVIAVVDITVKAGSTYVKLTRLWDEVKQVPETLRAQTEEIRDLEDYPLDVETDFVTSPLPEFAPSRTLLERHITKCRFALDELKDAVDDVYVQVTNTRGFRSKIAATKAALRKDDLKILRSKFDRALKLFQLAQAQERRWM</sequence>
<dbReference type="EMBL" id="JAATWM020000045">
    <property type="protein sequence ID" value="KAF9871469.1"/>
    <property type="molecule type" value="Genomic_DNA"/>
</dbReference>
<evidence type="ECO:0000313" key="1">
    <source>
        <dbReference type="EMBL" id="KAF9871469.1"/>
    </source>
</evidence>
<evidence type="ECO:0008006" key="3">
    <source>
        <dbReference type="Google" id="ProtNLM"/>
    </source>
</evidence>
<dbReference type="Proteomes" id="UP000781932">
    <property type="component" value="Unassembled WGS sequence"/>
</dbReference>
<dbReference type="AlphaFoldDB" id="A0A9P6LDD6"/>
<reference evidence="1" key="1">
    <citation type="submission" date="2020-03" db="EMBL/GenBank/DDBJ databases">
        <authorList>
            <person name="He L."/>
        </authorList>
    </citation>
    <scope>NUCLEOTIDE SEQUENCE</scope>
    <source>
        <strain evidence="1">CkLH20</strain>
    </source>
</reference>
<dbReference type="OrthoDB" id="3200163at2759"/>
<protein>
    <recommendedName>
        <fullName evidence="3">Fungal N-terminal domain-containing protein</fullName>
    </recommendedName>
</protein>
<dbReference type="GeneID" id="62166904"/>
<keyword evidence="2" id="KW-1185">Reference proteome</keyword>
<proteinExistence type="predicted"/>